<organism evidence="4 5">
    <name type="scientific">Lactococcus petauri</name>
    <dbReference type="NCBI Taxonomy" id="1940789"/>
    <lineage>
        <taxon>Bacteria</taxon>
        <taxon>Bacillati</taxon>
        <taxon>Bacillota</taxon>
        <taxon>Bacilli</taxon>
        <taxon>Lactobacillales</taxon>
        <taxon>Streptococcaceae</taxon>
        <taxon>Lactococcus</taxon>
    </lineage>
</organism>
<dbReference type="AlphaFoldDB" id="A0A252CAQ3"/>
<dbReference type="RefSeq" id="WP_086583275.1">
    <property type="nucleotide sequence ID" value="NZ_JAGYXE010000017.1"/>
</dbReference>
<evidence type="ECO:0000313" key="5">
    <source>
        <dbReference type="Proteomes" id="UP000194606"/>
    </source>
</evidence>
<evidence type="ECO:0000256" key="2">
    <source>
        <dbReference type="SAM" id="MobiDB-lite"/>
    </source>
</evidence>
<dbReference type="Proteomes" id="UP001262817">
    <property type="component" value="Unassembled WGS sequence"/>
</dbReference>
<feature type="compositionally biased region" description="Basic and acidic residues" evidence="2">
    <location>
        <begin position="89"/>
        <end position="98"/>
    </location>
</feature>
<feature type="region of interest" description="Disordered" evidence="2">
    <location>
        <begin position="70"/>
        <end position="98"/>
    </location>
</feature>
<dbReference type="EMBL" id="JARPXR010000011">
    <property type="protein sequence ID" value="MDT2584327.1"/>
    <property type="molecule type" value="Genomic_DNA"/>
</dbReference>
<sequence length="98" mass="11297">MAEIPKTHLNRLSSLQGRISKEILARDKANENIKKLQEEIEEVQYKMFQSVLRDTDLSFTDAMEAIQVLVGEDSQTKSDTKVTPSQNENRNEEHHEVI</sequence>
<gene>
    <name evidence="4" type="ORF">BZZ03_10610</name>
    <name evidence="3" type="ORF">P7D17_09465</name>
</gene>
<name>A0A252CAQ3_9LACT</name>
<reference evidence="4 5" key="1">
    <citation type="submission" date="2017-02" db="EMBL/GenBank/DDBJ databases">
        <authorList>
            <person name="Peterson S.W."/>
        </authorList>
    </citation>
    <scope>NUCLEOTIDE SEQUENCE [LARGE SCALE GENOMIC DNA]</scope>
    <source>
        <strain evidence="4">159469</strain>
    </source>
</reference>
<evidence type="ECO:0000313" key="3">
    <source>
        <dbReference type="EMBL" id="MDT2584327.1"/>
    </source>
</evidence>
<accession>A0A252CAQ3</accession>
<evidence type="ECO:0000313" key="4">
    <source>
        <dbReference type="EMBL" id="OUK02877.1"/>
    </source>
</evidence>
<dbReference type="Proteomes" id="UP000194606">
    <property type="component" value="Unassembled WGS sequence"/>
</dbReference>
<feature type="coiled-coil region" evidence="1">
    <location>
        <begin position="19"/>
        <end position="46"/>
    </location>
</feature>
<protein>
    <submittedName>
        <fullName evidence="4">Uncharacterized protein</fullName>
    </submittedName>
</protein>
<dbReference type="EMBL" id="MUIZ01000009">
    <property type="protein sequence ID" value="OUK02877.1"/>
    <property type="molecule type" value="Genomic_DNA"/>
</dbReference>
<keyword evidence="1" id="KW-0175">Coiled coil</keyword>
<comment type="caution">
    <text evidence="4">The sequence shown here is derived from an EMBL/GenBank/DDBJ whole genome shotgun (WGS) entry which is preliminary data.</text>
</comment>
<reference evidence="3" key="2">
    <citation type="submission" date="2023-03" db="EMBL/GenBank/DDBJ databases">
        <authorList>
            <person name="Shen W."/>
            <person name="Cai J."/>
        </authorList>
    </citation>
    <scope>NUCLEOTIDE SEQUENCE</scope>
    <source>
        <strain evidence="3">P86-2</strain>
    </source>
</reference>
<evidence type="ECO:0000256" key="1">
    <source>
        <dbReference type="SAM" id="Coils"/>
    </source>
</evidence>
<proteinExistence type="predicted"/>